<keyword evidence="1" id="KW-0678">Repressor</keyword>
<keyword evidence="4" id="KW-0804">Transcription</keyword>
<keyword evidence="3 5" id="KW-0238">DNA-binding</keyword>
<evidence type="ECO:0000256" key="2">
    <source>
        <dbReference type="ARBA" id="ARBA00023015"/>
    </source>
</evidence>
<protein>
    <submittedName>
        <fullName evidence="8">TetR/AcrR family transcriptional regulator</fullName>
    </submittedName>
</protein>
<gene>
    <name evidence="8" type="ORF">ACFSBT_05530</name>
</gene>
<dbReference type="PANTHER" id="PTHR30055">
    <property type="entry name" value="HTH-TYPE TRANSCRIPTIONAL REGULATOR RUTR"/>
    <property type="match status" value="1"/>
</dbReference>
<dbReference type="AlphaFoldDB" id="A0ABD6AT82"/>
<evidence type="ECO:0000256" key="4">
    <source>
        <dbReference type="ARBA" id="ARBA00023163"/>
    </source>
</evidence>
<comment type="caution">
    <text evidence="8">The sequence shown here is derived from an EMBL/GenBank/DDBJ whole genome shotgun (WGS) entry which is preliminary data.</text>
</comment>
<evidence type="ECO:0000256" key="5">
    <source>
        <dbReference type="PROSITE-ProRule" id="PRU00335"/>
    </source>
</evidence>
<name>A0ABD6AT82_9EURY</name>
<dbReference type="SUPFAM" id="SSF46689">
    <property type="entry name" value="Homeodomain-like"/>
    <property type="match status" value="1"/>
</dbReference>
<keyword evidence="9" id="KW-1185">Reference proteome</keyword>
<sequence length="217" mass="24217">MNVDPADGADGADRGDRADAGDTGQRSTEERIMEATFRALLEHGYCDLSIANIAEEFEMSKSSLYYHYDSKDDLLVAFLRFAAKRFEETTLSRPPSDPMADLEHLVEKLLPLEQRAEQREIQTVMSELRSQSVTNAAFREEFSDIDDLLVATIRDIVERGIEDGSFREVDSTRVAEHVVATLNGARAARATTNRETAPAAVRVSLASYLDTTLRGRR</sequence>
<evidence type="ECO:0000256" key="6">
    <source>
        <dbReference type="SAM" id="MobiDB-lite"/>
    </source>
</evidence>
<feature type="domain" description="HTH tetR-type" evidence="7">
    <location>
        <begin position="26"/>
        <end position="86"/>
    </location>
</feature>
<dbReference type="GO" id="GO:0003677">
    <property type="term" value="F:DNA binding"/>
    <property type="evidence" value="ECO:0007669"/>
    <property type="project" value="UniProtKB-UniRule"/>
</dbReference>
<feature type="compositionally biased region" description="Basic and acidic residues" evidence="6">
    <location>
        <begin position="11"/>
        <end position="20"/>
    </location>
</feature>
<dbReference type="InterPro" id="IPR050109">
    <property type="entry name" value="HTH-type_TetR-like_transc_reg"/>
</dbReference>
<dbReference type="InterPro" id="IPR009057">
    <property type="entry name" value="Homeodomain-like_sf"/>
</dbReference>
<evidence type="ECO:0000256" key="3">
    <source>
        <dbReference type="ARBA" id="ARBA00023125"/>
    </source>
</evidence>
<evidence type="ECO:0000256" key="1">
    <source>
        <dbReference type="ARBA" id="ARBA00022491"/>
    </source>
</evidence>
<dbReference type="Gene3D" id="1.10.357.10">
    <property type="entry name" value="Tetracycline Repressor, domain 2"/>
    <property type="match status" value="1"/>
</dbReference>
<feature type="region of interest" description="Disordered" evidence="6">
    <location>
        <begin position="1"/>
        <end position="29"/>
    </location>
</feature>
<dbReference type="Pfam" id="PF13977">
    <property type="entry name" value="TetR_C_6"/>
    <property type="match status" value="1"/>
</dbReference>
<dbReference type="Pfam" id="PF00440">
    <property type="entry name" value="TetR_N"/>
    <property type="match status" value="1"/>
</dbReference>
<organism evidence="8 9">
    <name type="scientific">Halomarina rubra</name>
    <dbReference type="NCBI Taxonomy" id="2071873"/>
    <lineage>
        <taxon>Archaea</taxon>
        <taxon>Methanobacteriati</taxon>
        <taxon>Methanobacteriota</taxon>
        <taxon>Stenosarchaea group</taxon>
        <taxon>Halobacteria</taxon>
        <taxon>Halobacteriales</taxon>
        <taxon>Natronomonadaceae</taxon>
        <taxon>Halomarina</taxon>
    </lineage>
</organism>
<dbReference type="InterPro" id="IPR039538">
    <property type="entry name" value="BetI_C"/>
</dbReference>
<reference evidence="8 9" key="1">
    <citation type="journal article" date="2019" name="Int. J. Syst. Evol. Microbiol.">
        <title>The Global Catalogue of Microorganisms (GCM) 10K type strain sequencing project: providing services to taxonomists for standard genome sequencing and annotation.</title>
        <authorList>
            <consortium name="The Broad Institute Genomics Platform"/>
            <consortium name="The Broad Institute Genome Sequencing Center for Infectious Disease"/>
            <person name="Wu L."/>
            <person name="Ma J."/>
        </authorList>
    </citation>
    <scope>NUCLEOTIDE SEQUENCE [LARGE SCALE GENOMIC DNA]</scope>
    <source>
        <strain evidence="8 9">CGMCC 1.12563</strain>
    </source>
</reference>
<evidence type="ECO:0000313" key="8">
    <source>
        <dbReference type="EMBL" id="MFD1512742.1"/>
    </source>
</evidence>
<dbReference type="EMBL" id="JBHUDC010000003">
    <property type="protein sequence ID" value="MFD1512742.1"/>
    <property type="molecule type" value="Genomic_DNA"/>
</dbReference>
<accession>A0ABD6AT82</accession>
<dbReference type="PROSITE" id="PS50977">
    <property type="entry name" value="HTH_TETR_2"/>
    <property type="match status" value="1"/>
</dbReference>
<dbReference type="InterPro" id="IPR001647">
    <property type="entry name" value="HTH_TetR"/>
</dbReference>
<evidence type="ECO:0000259" key="7">
    <source>
        <dbReference type="PROSITE" id="PS50977"/>
    </source>
</evidence>
<proteinExistence type="predicted"/>
<evidence type="ECO:0000313" key="9">
    <source>
        <dbReference type="Proteomes" id="UP001597187"/>
    </source>
</evidence>
<dbReference type="PRINTS" id="PR00455">
    <property type="entry name" value="HTHTETR"/>
</dbReference>
<dbReference type="SUPFAM" id="SSF48498">
    <property type="entry name" value="Tetracyclin repressor-like, C-terminal domain"/>
    <property type="match status" value="1"/>
</dbReference>
<dbReference type="Proteomes" id="UP001597187">
    <property type="component" value="Unassembled WGS sequence"/>
</dbReference>
<dbReference type="PANTHER" id="PTHR30055:SF234">
    <property type="entry name" value="HTH-TYPE TRANSCRIPTIONAL REGULATOR BETI"/>
    <property type="match status" value="1"/>
</dbReference>
<feature type="DNA-binding region" description="H-T-H motif" evidence="5">
    <location>
        <begin position="49"/>
        <end position="68"/>
    </location>
</feature>
<dbReference type="InterPro" id="IPR036271">
    <property type="entry name" value="Tet_transcr_reg_TetR-rel_C_sf"/>
</dbReference>
<keyword evidence="2" id="KW-0805">Transcription regulation</keyword>